<proteinExistence type="inferred from homology"/>
<evidence type="ECO:0000313" key="11">
    <source>
        <dbReference type="Proteomes" id="UP001449582"/>
    </source>
</evidence>
<dbReference type="SUPFAM" id="SSF52540">
    <property type="entry name" value="P-loop containing nucleoside triphosphate hydrolases"/>
    <property type="match status" value="1"/>
</dbReference>
<keyword evidence="4 8" id="KW-0418">Kinase</keyword>
<comment type="subcellular location">
    <subcellularLocation>
        <location evidence="8">Cytoplasm</location>
    </subcellularLocation>
</comment>
<feature type="domain" description="Cytidylate kinase" evidence="9">
    <location>
        <begin position="6"/>
        <end position="221"/>
    </location>
</feature>
<dbReference type="CDD" id="cd02020">
    <property type="entry name" value="CMPK"/>
    <property type="match status" value="1"/>
</dbReference>
<evidence type="ECO:0000256" key="7">
    <source>
        <dbReference type="ARBA" id="ARBA00048478"/>
    </source>
</evidence>
<dbReference type="InterPro" id="IPR027417">
    <property type="entry name" value="P-loop_NTPase"/>
</dbReference>
<evidence type="ECO:0000259" key="9">
    <source>
        <dbReference type="Pfam" id="PF02224"/>
    </source>
</evidence>
<dbReference type="GO" id="GO:0016301">
    <property type="term" value="F:kinase activity"/>
    <property type="evidence" value="ECO:0007669"/>
    <property type="project" value="UniProtKB-KW"/>
</dbReference>
<keyword evidence="3 8" id="KW-0547">Nucleotide-binding</keyword>
<keyword evidence="2 8" id="KW-0808">Transferase</keyword>
<reference evidence="10" key="1">
    <citation type="submission" date="2024-02" db="EMBL/GenBank/DDBJ databases">
        <title>Draft genome sequence of new strains in genus Ureaplasma.</title>
        <authorList>
            <person name="Nakajima Y."/>
            <person name="Segawa T."/>
        </authorList>
    </citation>
    <scope>NUCLEOTIDE SEQUENCE [LARGE SCALE GENOMIC DNA]</scope>
    <source>
        <strain evidence="10">OM1</strain>
    </source>
</reference>
<evidence type="ECO:0000256" key="2">
    <source>
        <dbReference type="ARBA" id="ARBA00022679"/>
    </source>
</evidence>
<comment type="catalytic activity">
    <reaction evidence="7 8">
        <text>CMP + ATP = CDP + ADP</text>
        <dbReference type="Rhea" id="RHEA:11600"/>
        <dbReference type="ChEBI" id="CHEBI:30616"/>
        <dbReference type="ChEBI" id="CHEBI:58069"/>
        <dbReference type="ChEBI" id="CHEBI:60377"/>
        <dbReference type="ChEBI" id="CHEBI:456216"/>
        <dbReference type="EC" id="2.7.4.25"/>
    </reaction>
</comment>
<dbReference type="EMBL" id="BAABQM010000006">
    <property type="protein sequence ID" value="GAA5414955.1"/>
    <property type="molecule type" value="Genomic_DNA"/>
</dbReference>
<dbReference type="Pfam" id="PF02224">
    <property type="entry name" value="Cytidylate_kin"/>
    <property type="match status" value="1"/>
</dbReference>
<dbReference type="InterPro" id="IPR003136">
    <property type="entry name" value="Cytidylate_kin"/>
</dbReference>
<name>A0ABP9U6J8_9BACT</name>
<dbReference type="PANTHER" id="PTHR21299">
    <property type="entry name" value="CYTIDYLATE KINASE/PANTOATE-BETA-ALANINE LIGASE"/>
    <property type="match status" value="1"/>
</dbReference>
<gene>
    <name evidence="8 10" type="primary">cmk</name>
    <name evidence="10" type="ORF">UREOM_6660</name>
</gene>
<organism evidence="10 11">
    <name type="scientific">Ureaplasma ceti</name>
    <dbReference type="NCBI Taxonomy" id="3119530"/>
    <lineage>
        <taxon>Bacteria</taxon>
        <taxon>Bacillati</taxon>
        <taxon>Mycoplasmatota</taxon>
        <taxon>Mycoplasmoidales</taxon>
        <taxon>Mycoplasmoidaceae</taxon>
        <taxon>Ureaplasma</taxon>
    </lineage>
</organism>
<protein>
    <recommendedName>
        <fullName evidence="8">Cytidylate kinase</fullName>
        <shortName evidence="8">CK</shortName>
        <ecNumber evidence="8">2.7.4.25</ecNumber>
    </recommendedName>
    <alternativeName>
        <fullName evidence="8">Cytidine monophosphate kinase</fullName>
        <shortName evidence="8">CMP kinase</shortName>
    </alternativeName>
</protein>
<keyword evidence="5 8" id="KW-0067">ATP-binding</keyword>
<evidence type="ECO:0000256" key="6">
    <source>
        <dbReference type="ARBA" id="ARBA00047615"/>
    </source>
</evidence>
<evidence type="ECO:0000256" key="5">
    <source>
        <dbReference type="ARBA" id="ARBA00022840"/>
    </source>
</evidence>
<feature type="binding site" evidence="8">
    <location>
        <begin position="10"/>
        <end position="18"/>
    </location>
    <ligand>
        <name>ATP</name>
        <dbReference type="ChEBI" id="CHEBI:30616"/>
    </ligand>
</feature>
<keyword evidence="11" id="KW-1185">Reference proteome</keyword>
<dbReference type="HAMAP" id="MF_00238">
    <property type="entry name" value="Cytidyl_kinase_type1"/>
    <property type="match status" value="1"/>
</dbReference>
<dbReference type="EC" id="2.7.4.25" evidence="8"/>
<dbReference type="Gene3D" id="3.40.50.300">
    <property type="entry name" value="P-loop containing nucleotide triphosphate hydrolases"/>
    <property type="match status" value="1"/>
</dbReference>
<dbReference type="Proteomes" id="UP001449582">
    <property type="component" value="Unassembled WGS sequence"/>
</dbReference>
<comment type="catalytic activity">
    <reaction evidence="6 8">
        <text>dCMP + ATP = dCDP + ADP</text>
        <dbReference type="Rhea" id="RHEA:25094"/>
        <dbReference type="ChEBI" id="CHEBI:30616"/>
        <dbReference type="ChEBI" id="CHEBI:57566"/>
        <dbReference type="ChEBI" id="CHEBI:58593"/>
        <dbReference type="ChEBI" id="CHEBI:456216"/>
        <dbReference type="EC" id="2.7.4.25"/>
    </reaction>
</comment>
<accession>A0ABP9U6J8</accession>
<dbReference type="NCBIfam" id="TIGR00017">
    <property type="entry name" value="cmk"/>
    <property type="match status" value="1"/>
</dbReference>
<keyword evidence="8" id="KW-0963">Cytoplasm</keyword>
<dbReference type="PANTHER" id="PTHR21299:SF2">
    <property type="entry name" value="CYTIDYLATE KINASE"/>
    <property type="match status" value="1"/>
</dbReference>
<evidence type="ECO:0000256" key="4">
    <source>
        <dbReference type="ARBA" id="ARBA00022777"/>
    </source>
</evidence>
<comment type="caution">
    <text evidence="10">The sequence shown here is derived from an EMBL/GenBank/DDBJ whole genome shotgun (WGS) entry which is preliminary data.</text>
</comment>
<evidence type="ECO:0000256" key="3">
    <source>
        <dbReference type="ARBA" id="ARBA00022741"/>
    </source>
</evidence>
<sequence length="229" mass="25452">MKYFNIAVDGPAGSGKSSVSKEFARRNPDFVYINTGAMFRTYALYLLNKGVDFKDEMSIQQELPNINVKLVGEEVYMVTAAGEQDVTDTIKTPDVAKAASAIANLACVRSKLLLDQRAIADNNNVIMDGRDIGTVVLPNAQLKIYLLASSRERALRRLKELEILKPNQTFSLDIIEKEINERDYQDMHRAIAPLKKADDAIELDTNGMTVSTCCDAIEKLYQGVISINK</sequence>
<dbReference type="InterPro" id="IPR011994">
    <property type="entry name" value="Cytidylate_kinase_dom"/>
</dbReference>
<comment type="similarity">
    <text evidence="1 8">Belongs to the cytidylate kinase family. Type 1 subfamily.</text>
</comment>
<evidence type="ECO:0000256" key="8">
    <source>
        <dbReference type="HAMAP-Rule" id="MF_00238"/>
    </source>
</evidence>
<evidence type="ECO:0000313" key="10">
    <source>
        <dbReference type="EMBL" id="GAA5414955.1"/>
    </source>
</evidence>
<dbReference type="RefSeq" id="WP_353290116.1">
    <property type="nucleotide sequence ID" value="NZ_BAABQM010000006.1"/>
</dbReference>
<evidence type="ECO:0000256" key="1">
    <source>
        <dbReference type="ARBA" id="ARBA00009427"/>
    </source>
</evidence>